<dbReference type="OrthoDB" id="574313at2"/>
<dbReference type="GO" id="GO:0016020">
    <property type="term" value="C:membrane"/>
    <property type="evidence" value="ECO:0007669"/>
    <property type="project" value="InterPro"/>
</dbReference>
<gene>
    <name evidence="2" type="ORF">HJA_03411</name>
</gene>
<keyword evidence="3" id="KW-1185">Reference proteome</keyword>
<dbReference type="Pfam" id="PF11431">
    <property type="entry name" value="Transport_MerF"/>
    <property type="match status" value="1"/>
</dbReference>
<dbReference type="STRING" id="1280952.HJA_03411"/>
<comment type="caution">
    <text evidence="2">The sequence shown here is derived from an EMBL/GenBank/DDBJ whole genome shotgun (WGS) entry which is preliminary data.</text>
</comment>
<protein>
    <submittedName>
        <fullName evidence="2">Uncharacterized protein</fullName>
    </submittedName>
</protein>
<keyword evidence="1" id="KW-0812">Transmembrane</keyword>
<evidence type="ECO:0000256" key="1">
    <source>
        <dbReference type="SAM" id="Phobius"/>
    </source>
</evidence>
<dbReference type="RefSeq" id="WP_081814496.1">
    <property type="nucleotide sequence ID" value="NZ_ARYJ01000002.1"/>
</dbReference>
<keyword evidence="1" id="KW-1133">Transmembrane helix</keyword>
<feature type="transmembrane region" description="Helical" evidence="1">
    <location>
        <begin position="20"/>
        <end position="38"/>
    </location>
</feature>
<organism evidence="2 3">
    <name type="scientific">Hyphomonas jannaschiana VP2</name>
    <dbReference type="NCBI Taxonomy" id="1280952"/>
    <lineage>
        <taxon>Bacteria</taxon>
        <taxon>Pseudomonadati</taxon>
        <taxon>Pseudomonadota</taxon>
        <taxon>Alphaproteobacteria</taxon>
        <taxon>Hyphomonadales</taxon>
        <taxon>Hyphomonadaceae</taxon>
        <taxon>Hyphomonas</taxon>
    </lineage>
</organism>
<dbReference type="Proteomes" id="UP000024816">
    <property type="component" value="Unassembled WGS sequence"/>
</dbReference>
<evidence type="ECO:0000313" key="2">
    <source>
        <dbReference type="EMBL" id="KCZ90243.1"/>
    </source>
</evidence>
<dbReference type="Gene3D" id="1.10.287.910">
    <property type="entry name" value="bacterial mercury transporter, merf"/>
    <property type="match status" value="1"/>
</dbReference>
<evidence type="ECO:0000313" key="3">
    <source>
        <dbReference type="Proteomes" id="UP000024816"/>
    </source>
</evidence>
<name>A0A059FID1_9PROT</name>
<keyword evidence="1" id="KW-0472">Membrane</keyword>
<dbReference type="EMBL" id="ARYJ01000002">
    <property type="protein sequence ID" value="KCZ90243.1"/>
    <property type="molecule type" value="Genomic_DNA"/>
</dbReference>
<dbReference type="AlphaFoldDB" id="A0A059FID1"/>
<dbReference type="PATRIC" id="fig|1280952.3.peg.682"/>
<proteinExistence type="predicted"/>
<accession>A0A059FID1</accession>
<sequence length="58" mass="6385">MLVIALGTPGLSAWVDGLDYVLLRGLAVFLGLTDYALWRRNRAVACCGMSIQTNKERD</sequence>
<reference evidence="2 3" key="1">
    <citation type="journal article" date="2014" name="Antonie Van Leeuwenhoek">
        <title>Hyphomonas beringensis sp. nov. and Hyphomonas chukchiensis sp. nov., isolated from surface seawater of the Bering Sea and Chukchi Sea.</title>
        <authorList>
            <person name="Li C."/>
            <person name="Lai Q."/>
            <person name="Li G."/>
            <person name="Dong C."/>
            <person name="Wang J."/>
            <person name="Liao Y."/>
            <person name="Shao Z."/>
        </authorList>
    </citation>
    <scope>NUCLEOTIDE SEQUENCE [LARGE SCALE GENOMIC DNA]</scope>
    <source>
        <strain evidence="2 3">VP2</strain>
    </source>
</reference>
<dbReference type="InterPro" id="IPR021091">
    <property type="entry name" value="Mercury_ion_transport_MerF"/>
</dbReference>